<gene>
    <name evidence="2" type="ORF">CA7LBN_004082</name>
</gene>
<name>A0A8F3AIC2_CANAR</name>
<reference evidence="2" key="1">
    <citation type="submission" date="2021-06" db="EMBL/GenBank/DDBJ databases">
        <title>Candida auris outbreak in lebanese hospital.</title>
        <authorList>
            <person name="Finianos M."/>
        </authorList>
    </citation>
    <scope>NUCLEOTIDE SEQUENCE</scope>
    <source>
        <strain evidence="2">CA7LBN</strain>
    </source>
</reference>
<sequence>MGRTWSERLNEVSLTSCSHKKFPDTESSSSEIDLASLSSSGSESTQTATTHTTSGNSNCYEESLTSCEECNELHTTYVHQEQYLQFVEPSPVFPPHYSTLPPGGCPRFPILDSASQSDDLPAYSPAVYKLGLMSRKVEWLSPFQPASSRSWKKVLVELNSTQVNIYGVPSNLESVLFDLFQGICHSETSQTMDTAYSSIFTSSMDLKLRNLCVQIGILPPLGLNMKHSQVYNSNCIKSSDDYSTDSLQHCCHKSNSAVPRQLIRSYSLLHAKVGLASDYNKKPNVLRLRLENEQFLLQCSSTRDLIDWHLGLCVGQDVSADISERDPPRYRTVPRRRRGQVYAGNRSHHSNVMRSSRARSNSVPISQSSIRSKLHSVKQRIRSHSSTELASSEYWNALVRNDEQQHLLLSHSVHSNERLAFEKSNRSRSVNSDNREIGSVNEFHRPSDDDEVETDEDDDDNENDNEDDDDTSEHSPVMHGISPPHLTSVPSTSSKEVKSAASNKFESERRFLRNCVKCIKPLCFDEPWTNKTLVKATSLAPLDLRFSKQLYSTLVENSELSALALLSQHEKHDKSPKSMKSRKRSIFLKHSATGNSHLPICMPNHNLREYVVGTHSLVPKEL</sequence>
<dbReference type="PANTHER" id="PTHR37283">
    <property type="entry name" value="PH DOMAIN-CONTAINING PROTEIN YHR131C"/>
    <property type="match status" value="1"/>
</dbReference>
<dbReference type="InterPro" id="IPR011993">
    <property type="entry name" value="PH-like_dom_sf"/>
</dbReference>
<dbReference type="PANTHER" id="PTHR37283:SF1">
    <property type="entry name" value="PH DOMAIN-CONTAINING PROTEIN YHR131C"/>
    <property type="match status" value="1"/>
</dbReference>
<feature type="region of interest" description="Disordered" evidence="1">
    <location>
        <begin position="324"/>
        <end position="386"/>
    </location>
</feature>
<evidence type="ECO:0008006" key="3">
    <source>
        <dbReference type="Google" id="ProtNLM"/>
    </source>
</evidence>
<evidence type="ECO:0000313" key="2">
    <source>
        <dbReference type="EMBL" id="QWW25200.1"/>
    </source>
</evidence>
<feature type="compositionally biased region" description="Polar residues" evidence="1">
    <location>
        <begin position="488"/>
        <end position="503"/>
    </location>
</feature>
<feature type="compositionally biased region" description="Acidic residues" evidence="1">
    <location>
        <begin position="448"/>
        <end position="471"/>
    </location>
</feature>
<dbReference type="AlphaFoldDB" id="A0A8F3AIC2"/>
<organism evidence="2">
    <name type="scientific">Candidozyma auris</name>
    <name type="common">Yeast</name>
    <name type="synonym">Candida auris</name>
    <dbReference type="NCBI Taxonomy" id="498019"/>
    <lineage>
        <taxon>Eukaryota</taxon>
        <taxon>Fungi</taxon>
        <taxon>Dikarya</taxon>
        <taxon>Ascomycota</taxon>
        <taxon>Saccharomycotina</taxon>
        <taxon>Pichiomycetes</taxon>
        <taxon>Metschnikowiaceae</taxon>
        <taxon>Candidozyma</taxon>
    </lineage>
</organism>
<feature type="region of interest" description="Disordered" evidence="1">
    <location>
        <begin position="20"/>
        <end position="58"/>
    </location>
</feature>
<feature type="compositionally biased region" description="Polar residues" evidence="1">
    <location>
        <begin position="352"/>
        <end position="371"/>
    </location>
</feature>
<dbReference type="Proteomes" id="UP000825438">
    <property type="component" value="Chromosome V"/>
</dbReference>
<accession>A0A8F3AIC2</accession>
<evidence type="ECO:0000256" key="1">
    <source>
        <dbReference type="SAM" id="MobiDB-lite"/>
    </source>
</evidence>
<proteinExistence type="predicted"/>
<feature type="compositionally biased region" description="Basic residues" evidence="1">
    <location>
        <begin position="372"/>
        <end position="383"/>
    </location>
</feature>
<feature type="compositionally biased region" description="Low complexity" evidence="1">
    <location>
        <begin position="25"/>
        <end position="57"/>
    </location>
</feature>
<dbReference type="SUPFAM" id="SSF50729">
    <property type="entry name" value="PH domain-like"/>
    <property type="match status" value="1"/>
</dbReference>
<protein>
    <recommendedName>
        <fullName evidence="3">PH domain-containing protein</fullName>
    </recommendedName>
</protein>
<dbReference type="EMBL" id="CP076753">
    <property type="protein sequence ID" value="QWW25200.1"/>
    <property type="molecule type" value="Genomic_DNA"/>
</dbReference>
<dbReference type="Gene3D" id="2.30.29.30">
    <property type="entry name" value="Pleckstrin-homology domain (PH domain)/Phosphotyrosine-binding domain (PTB)"/>
    <property type="match status" value="1"/>
</dbReference>
<feature type="region of interest" description="Disordered" evidence="1">
    <location>
        <begin position="421"/>
        <end position="503"/>
    </location>
</feature>